<feature type="compositionally biased region" description="Basic and acidic residues" evidence="4">
    <location>
        <begin position="1014"/>
        <end position="1038"/>
    </location>
</feature>
<dbReference type="PANTHER" id="PTHR21646:SF20">
    <property type="entry name" value="UBIQUITIN CARBOXYL-TERMINAL HYDROLASE 43"/>
    <property type="match status" value="1"/>
</dbReference>
<dbReference type="SUPFAM" id="SSF54001">
    <property type="entry name" value="Cysteine proteinases"/>
    <property type="match status" value="1"/>
</dbReference>
<dbReference type="GO" id="GO:0004843">
    <property type="term" value="F:cysteine-type deubiquitinase activity"/>
    <property type="evidence" value="ECO:0007669"/>
    <property type="project" value="UniProtKB-EC"/>
</dbReference>
<evidence type="ECO:0000259" key="5">
    <source>
        <dbReference type="PROSITE" id="PS50235"/>
    </source>
</evidence>
<feature type="compositionally biased region" description="Basic and acidic residues" evidence="4">
    <location>
        <begin position="972"/>
        <end position="1003"/>
    </location>
</feature>
<dbReference type="EC" id="3.4.19.12" evidence="2"/>
<organism evidence="6 7">
    <name type="scientific">Scophthalmus maximus</name>
    <name type="common">Turbot</name>
    <name type="synonym">Psetta maxima</name>
    <dbReference type="NCBI Taxonomy" id="52904"/>
    <lineage>
        <taxon>Eukaryota</taxon>
        <taxon>Metazoa</taxon>
        <taxon>Chordata</taxon>
        <taxon>Craniata</taxon>
        <taxon>Vertebrata</taxon>
        <taxon>Euteleostomi</taxon>
        <taxon>Actinopterygii</taxon>
        <taxon>Neopterygii</taxon>
        <taxon>Teleostei</taxon>
        <taxon>Neoteleostei</taxon>
        <taxon>Acanthomorphata</taxon>
        <taxon>Carangaria</taxon>
        <taxon>Pleuronectiformes</taxon>
        <taxon>Pleuronectoidei</taxon>
        <taxon>Scophthalmidae</taxon>
        <taxon>Scophthalmus</taxon>
    </lineage>
</organism>
<proteinExistence type="predicted"/>
<evidence type="ECO:0000256" key="4">
    <source>
        <dbReference type="SAM" id="MobiDB-lite"/>
    </source>
</evidence>
<comment type="catalytic activity">
    <reaction evidence="1">
        <text>Thiol-dependent hydrolysis of ester, thioester, amide, peptide and isopeptide bonds formed by the C-terminal Gly of ubiquitin (a 76-residue protein attached to proteins as an intracellular targeting signal).</text>
        <dbReference type="EC" id="3.4.19.12"/>
    </reaction>
</comment>
<feature type="domain" description="USP" evidence="5">
    <location>
        <begin position="111"/>
        <end position="702"/>
    </location>
</feature>
<evidence type="ECO:0000256" key="2">
    <source>
        <dbReference type="ARBA" id="ARBA00012759"/>
    </source>
</evidence>
<feature type="region of interest" description="Disordered" evidence="4">
    <location>
        <begin position="882"/>
        <end position="1100"/>
    </location>
</feature>
<dbReference type="InterPro" id="IPR001394">
    <property type="entry name" value="Peptidase_C19_UCH"/>
</dbReference>
<evidence type="ECO:0000313" key="6">
    <source>
        <dbReference type="Ensembl" id="ENSSMAP00000040648.1"/>
    </source>
</evidence>
<dbReference type="Gene3D" id="3.90.70.10">
    <property type="entry name" value="Cysteine proteinases"/>
    <property type="match status" value="2"/>
</dbReference>
<dbReference type="InterPro" id="IPR028889">
    <property type="entry name" value="USP"/>
</dbReference>
<keyword evidence="3" id="KW-0378">Hydrolase</keyword>
<dbReference type="AlphaFoldDB" id="A0A8D3C040"/>
<dbReference type="InterPro" id="IPR050185">
    <property type="entry name" value="Ub_carboxyl-term_hydrolase"/>
</dbReference>
<reference evidence="6" key="1">
    <citation type="submission" date="2023-05" db="EMBL/GenBank/DDBJ databases">
        <title>High-quality long-read genome of Scophthalmus maximus.</title>
        <authorList>
            <person name="Lien S."/>
            <person name="Martinez P."/>
        </authorList>
    </citation>
    <scope>NUCLEOTIDE SEQUENCE [LARGE SCALE GENOMIC DNA]</scope>
</reference>
<dbReference type="GeneTree" id="ENSGT00940000158772"/>
<dbReference type="PROSITE" id="PS00972">
    <property type="entry name" value="USP_1"/>
    <property type="match status" value="1"/>
</dbReference>
<sequence length="1100" mass="121510">MDTKAWYALGRGHNKKSTTGRFVRRKSLRSFGNFMGRILKTLGTLAHFGNAEPPDAEDDDGGFGRSAAAAAAAAAPCRDATAKKSSTTSSSHGSVKERLSWCYGDKTPGVLGLKNHGNTCFMNAVVQCLSNTDLLAEYLGLEQYRADACRGGEVTVQLASLVRALWTLEYTPQLSVEFKSIVAKYGSQFRGNSQHDALEFLLWLLDRVHEDESPSPSSASSHQPRGRHSFVQEHFQAQYRSSLTCPHCLKQSNTFDPFSCISLPIPLRQTRAMCVTLVFSTKGQRYLRVGLALPLFGTLSCLRAMVAEEGNITPDQVILSELYSTGFQRSFSDEDDLTTIADSDVVYAFQAPPLFSRGGSAPHSGNHGNKTSIKDTGGSGKLLLLICNTAGSGQQAVRFGPPFLMREDRSISWEQLQQSILSKLYYLMLNGSQAQNAGVLFKIRVVGGSAAYSYLSPQDSRPLYHPAVDRALKFCGTGGPPHVKLVIEWDHKTKECLFGSIQEEVVKDAESVRNQQQQHLQQHSCTLDECFQLYTKEEQLAPDDAWKCPHCKQLQQGMVKMSLWTLPDILILHLKRFRQVGERRNKLSTLVRFPLTGLDMAPHMVKRSQSMRNLNLGAWPPAWKPPSGQHHQAADLTLPQEYQYDLYAVCNHHGGMHGGHYTAYCRNSVDALWYSYDDSSVDLVPEEEVCTRGAYILFYQRRNAIPQWSASSSIRGSTSSSMSDHWLIRLTGDSKRGSLVSRSSTTCPSSVPDSPESPVFLDDVSKEERGGFEPRPFVRGLQGRSMSMRAPSKTKDTLSKMLPLRWSFGSKDKRKSDPVPPPAQDSAPVELVQYLESGRRPRCTKDPIVTLMSEPRGTKEAAEGHAAANVQSSGIGSLRCVGKARHELPPESPQVPEGQRRASDKTASLRRSKGSQARDESTSNISSSSSSNTLTRRKDARKQSSSKASQDTETKRSAGVQPSFSTPSLHDGTLRRQRGERDEHQGAYEANSRNKREVPKSHEGLFSFLKGNFLKKDKDPRKSNVGESERGGGEEGGRRSLSRLSLMHRTASLHRNGTSTAAAAPPRSLTADKPSYGTLQRTRYSTTSLGRKRTVPESSF</sequence>
<accession>A0A8D3C040</accession>
<dbReference type="GO" id="GO:0016579">
    <property type="term" value="P:protein deubiquitination"/>
    <property type="evidence" value="ECO:0007669"/>
    <property type="project" value="InterPro"/>
</dbReference>
<feature type="compositionally biased region" description="Low complexity" evidence="4">
    <location>
        <begin position="748"/>
        <end position="759"/>
    </location>
</feature>
<dbReference type="CDD" id="cd02674">
    <property type="entry name" value="Peptidase_C19R"/>
    <property type="match status" value="1"/>
</dbReference>
<dbReference type="PANTHER" id="PTHR21646">
    <property type="entry name" value="UBIQUITIN CARBOXYL-TERMINAL HYDROLASE"/>
    <property type="match status" value="1"/>
</dbReference>
<name>A0A8D3C040_SCOMX</name>
<feature type="region of interest" description="Disordered" evidence="4">
    <location>
        <begin position="848"/>
        <end position="870"/>
    </location>
</feature>
<reference evidence="6" key="2">
    <citation type="submission" date="2025-08" db="UniProtKB">
        <authorList>
            <consortium name="Ensembl"/>
        </authorList>
    </citation>
    <scope>IDENTIFICATION</scope>
</reference>
<dbReference type="InterPro" id="IPR038765">
    <property type="entry name" value="Papain-like_cys_pep_sf"/>
</dbReference>
<dbReference type="PROSITE" id="PS50235">
    <property type="entry name" value="USP_3"/>
    <property type="match status" value="1"/>
</dbReference>
<dbReference type="FunFam" id="3.90.70.10:FF:000048">
    <property type="entry name" value="Ubiquitin carboxyl-terminal hydrolase 31"/>
    <property type="match status" value="1"/>
</dbReference>
<evidence type="ECO:0000256" key="1">
    <source>
        <dbReference type="ARBA" id="ARBA00000707"/>
    </source>
</evidence>
<dbReference type="InterPro" id="IPR018200">
    <property type="entry name" value="USP_CS"/>
</dbReference>
<protein>
    <recommendedName>
        <fullName evidence="2">ubiquitinyl hydrolase 1</fullName>
        <ecNumber evidence="2">3.4.19.12</ecNumber>
    </recommendedName>
</protein>
<dbReference type="Ensembl" id="ENSSMAT00000073845.1">
    <property type="protein sequence ID" value="ENSSMAP00000040648.1"/>
    <property type="gene ID" value="ENSSMAG00000015494.2"/>
</dbReference>
<evidence type="ECO:0000313" key="7">
    <source>
        <dbReference type="Proteomes" id="UP000694558"/>
    </source>
</evidence>
<dbReference type="PROSITE" id="PS00973">
    <property type="entry name" value="USP_2"/>
    <property type="match status" value="1"/>
</dbReference>
<evidence type="ECO:0000256" key="3">
    <source>
        <dbReference type="ARBA" id="ARBA00022801"/>
    </source>
</evidence>
<feature type="region of interest" description="Disordered" evidence="4">
    <location>
        <begin position="737"/>
        <end position="759"/>
    </location>
</feature>
<feature type="region of interest" description="Disordered" evidence="4">
    <location>
        <begin position="808"/>
        <end position="828"/>
    </location>
</feature>
<feature type="compositionally biased region" description="Polar residues" evidence="4">
    <location>
        <begin position="1077"/>
        <end position="1089"/>
    </location>
</feature>
<dbReference type="Proteomes" id="UP000694558">
    <property type="component" value="Chromosome 8"/>
</dbReference>
<gene>
    <name evidence="6" type="primary">USP43</name>
</gene>
<feature type="compositionally biased region" description="Low complexity" evidence="4">
    <location>
        <begin position="922"/>
        <end position="933"/>
    </location>
</feature>
<dbReference type="Pfam" id="PF00443">
    <property type="entry name" value="UCH"/>
    <property type="match status" value="1"/>
</dbReference>